<dbReference type="PROSITE" id="PS50110">
    <property type="entry name" value="RESPONSE_REGULATORY"/>
    <property type="match status" value="1"/>
</dbReference>
<keyword evidence="2" id="KW-0808">Transferase</keyword>
<dbReference type="PROSITE" id="PS50046">
    <property type="entry name" value="PHYTOCHROME_2"/>
    <property type="match status" value="1"/>
</dbReference>
<proteinExistence type="predicted"/>
<dbReference type="SMART" id="SM00448">
    <property type="entry name" value="REC"/>
    <property type="match status" value="1"/>
</dbReference>
<keyword evidence="4" id="KW-0902">Two-component regulatory system</keyword>
<dbReference type="Pfam" id="PF00072">
    <property type="entry name" value="Response_reg"/>
    <property type="match status" value="1"/>
</dbReference>
<evidence type="ECO:0000256" key="7">
    <source>
        <dbReference type="ARBA" id="ARBA00023163"/>
    </source>
</evidence>
<accession>A0A1U7HJ24</accession>
<keyword evidence="6" id="KW-0238">DNA-binding</keyword>
<dbReference type="PANTHER" id="PTHR48111:SF1">
    <property type="entry name" value="TWO-COMPONENT RESPONSE REGULATOR ORR33"/>
    <property type="match status" value="1"/>
</dbReference>
<evidence type="ECO:0008006" key="13">
    <source>
        <dbReference type="Google" id="ProtNLM"/>
    </source>
</evidence>
<dbReference type="InterPro" id="IPR016132">
    <property type="entry name" value="Phyto_chromo_attachment"/>
</dbReference>
<evidence type="ECO:0000256" key="1">
    <source>
        <dbReference type="ARBA" id="ARBA00022553"/>
    </source>
</evidence>
<dbReference type="Proteomes" id="UP000186868">
    <property type="component" value="Unassembled WGS sequence"/>
</dbReference>
<dbReference type="STRING" id="1921803.NIES593_10000"/>
<dbReference type="Gene3D" id="3.40.50.2300">
    <property type="match status" value="1"/>
</dbReference>
<keyword evidence="1 8" id="KW-0597">Phosphoprotein</keyword>
<dbReference type="GO" id="GO:0000976">
    <property type="term" value="F:transcription cis-regulatory region binding"/>
    <property type="evidence" value="ECO:0007669"/>
    <property type="project" value="TreeGrafter"/>
</dbReference>
<keyword evidence="3" id="KW-0418">Kinase</keyword>
<dbReference type="GO" id="GO:0000156">
    <property type="term" value="F:phosphorelay response regulator activity"/>
    <property type="evidence" value="ECO:0007669"/>
    <property type="project" value="TreeGrafter"/>
</dbReference>
<keyword evidence="7" id="KW-0804">Transcription</keyword>
<reference evidence="11 12" key="1">
    <citation type="submission" date="2016-11" db="EMBL/GenBank/DDBJ databases">
        <title>Draft Genome Sequences of Nine Cyanobacterial Strains from Diverse Habitats.</title>
        <authorList>
            <person name="Zhu T."/>
            <person name="Hou S."/>
            <person name="Lu X."/>
            <person name="Hess W.R."/>
        </authorList>
    </citation>
    <scope>NUCLEOTIDE SEQUENCE [LARGE SCALE GENOMIC DNA]</scope>
    <source>
        <strain evidence="11 12">NIES-593</strain>
    </source>
</reference>
<dbReference type="GO" id="GO:0005829">
    <property type="term" value="C:cytosol"/>
    <property type="evidence" value="ECO:0007669"/>
    <property type="project" value="TreeGrafter"/>
</dbReference>
<protein>
    <recommendedName>
        <fullName evidence="13">Response regulatory domain-containing protein</fullName>
    </recommendedName>
</protein>
<dbReference type="InterPro" id="IPR029016">
    <property type="entry name" value="GAF-like_dom_sf"/>
</dbReference>
<dbReference type="InterPro" id="IPR001789">
    <property type="entry name" value="Sig_transdc_resp-reg_receiver"/>
</dbReference>
<keyword evidence="5" id="KW-0805">Transcription regulation</keyword>
<dbReference type="EMBL" id="MRCB01000009">
    <property type="protein sequence ID" value="OKH23545.1"/>
    <property type="molecule type" value="Genomic_DNA"/>
</dbReference>
<feature type="domain" description="Phytochrome chromophore attachment site" evidence="9">
    <location>
        <begin position="165"/>
        <end position="288"/>
    </location>
</feature>
<sequence>MTDEKKPLILVADDDSSIRSLLKLAIQSKGYQVEEAANGEECLAKYSRCQPDIVLLDALMPVMDGFTCCQRLRSLAGGTRLPILMLTFLDDRESIDQAFQAGATDYLTKPIHWAVLFQRVQRLLSASEALIKADAIAIQLEQQQNWEKLVREIIQQLSNFDNSWDILPTIISKIREFFQVERIVFYQKANQQIVESVASDRPSVKDFPFEKLDWQYHPGQVMAIDNLDRAELSPDAIASLHQANVRSLLIAPIFTQKQLWGLLCAHGCNSDRVWEKLEIERFSDLANLLSLAI</sequence>
<dbReference type="InterPro" id="IPR011006">
    <property type="entry name" value="CheY-like_superfamily"/>
</dbReference>
<evidence type="ECO:0000256" key="6">
    <source>
        <dbReference type="ARBA" id="ARBA00023125"/>
    </source>
</evidence>
<dbReference type="InterPro" id="IPR039420">
    <property type="entry name" value="WalR-like"/>
</dbReference>
<feature type="domain" description="Response regulatory" evidence="10">
    <location>
        <begin position="8"/>
        <end position="124"/>
    </location>
</feature>
<dbReference type="PANTHER" id="PTHR48111">
    <property type="entry name" value="REGULATOR OF RPOS"/>
    <property type="match status" value="1"/>
</dbReference>
<dbReference type="SUPFAM" id="SSF52172">
    <property type="entry name" value="CheY-like"/>
    <property type="match status" value="1"/>
</dbReference>
<feature type="modified residue" description="4-aspartylphosphate" evidence="8">
    <location>
        <position position="57"/>
    </location>
</feature>
<dbReference type="AlphaFoldDB" id="A0A1U7HJ24"/>
<dbReference type="RefSeq" id="WP_073599442.1">
    <property type="nucleotide sequence ID" value="NZ_MRCB01000009.1"/>
</dbReference>
<evidence type="ECO:0000313" key="12">
    <source>
        <dbReference type="Proteomes" id="UP000186868"/>
    </source>
</evidence>
<dbReference type="GO" id="GO:0006355">
    <property type="term" value="P:regulation of DNA-templated transcription"/>
    <property type="evidence" value="ECO:0007669"/>
    <property type="project" value="TreeGrafter"/>
</dbReference>
<dbReference type="SUPFAM" id="SSF55781">
    <property type="entry name" value="GAF domain-like"/>
    <property type="match status" value="1"/>
</dbReference>
<evidence type="ECO:0000256" key="5">
    <source>
        <dbReference type="ARBA" id="ARBA00023015"/>
    </source>
</evidence>
<gene>
    <name evidence="11" type="ORF">NIES593_10000</name>
</gene>
<comment type="caution">
    <text evidence="11">The sequence shown here is derived from an EMBL/GenBank/DDBJ whole genome shotgun (WGS) entry which is preliminary data.</text>
</comment>
<dbReference type="GO" id="GO:0016301">
    <property type="term" value="F:kinase activity"/>
    <property type="evidence" value="ECO:0007669"/>
    <property type="project" value="UniProtKB-KW"/>
</dbReference>
<evidence type="ECO:0000256" key="4">
    <source>
        <dbReference type="ARBA" id="ARBA00023012"/>
    </source>
</evidence>
<evidence type="ECO:0000256" key="3">
    <source>
        <dbReference type="ARBA" id="ARBA00022777"/>
    </source>
</evidence>
<dbReference type="SMART" id="SM00065">
    <property type="entry name" value="GAF"/>
    <property type="match status" value="1"/>
</dbReference>
<evidence type="ECO:0000259" key="10">
    <source>
        <dbReference type="PROSITE" id="PS50110"/>
    </source>
</evidence>
<dbReference type="OrthoDB" id="567974at2"/>
<dbReference type="Pfam" id="PF01590">
    <property type="entry name" value="GAF"/>
    <property type="match status" value="1"/>
</dbReference>
<dbReference type="GO" id="GO:0032993">
    <property type="term" value="C:protein-DNA complex"/>
    <property type="evidence" value="ECO:0007669"/>
    <property type="project" value="TreeGrafter"/>
</dbReference>
<evidence type="ECO:0000259" key="9">
    <source>
        <dbReference type="PROSITE" id="PS50046"/>
    </source>
</evidence>
<evidence type="ECO:0000256" key="2">
    <source>
        <dbReference type="ARBA" id="ARBA00022679"/>
    </source>
</evidence>
<dbReference type="Gene3D" id="3.30.450.40">
    <property type="match status" value="1"/>
</dbReference>
<name>A0A1U7HJ24_9CYAN</name>
<organism evidence="11 12">
    <name type="scientific">Hydrococcus rivularis NIES-593</name>
    <dbReference type="NCBI Taxonomy" id="1921803"/>
    <lineage>
        <taxon>Bacteria</taxon>
        <taxon>Bacillati</taxon>
        <taxon>Cyanobacteriota</taxon>
        <taxon>Cyanophyceae</taxon>
        <taxon>Pleurocapsales</taxon>
        <taxon>Hydrococcaceae</taxon>
        <taxon>Hydrococcus</taxon>
    </lineage>
</organism>
<dbReference type="InterPro" id="IPR003018">
    <property type="entry name" value="GAF"/>
</dbReference>
<evidence type="ECO:0000313" key="11">
    <source>
        <dbReference type="EMBL" id="OKH23545.1"/>
    </source>
</evidence>
<keyword evidence="12" id="KW-1185">Reference proteome</keyword>
<evidence type="ECO:0000256" key="8">
    <source>
        <dbReference type="PROSITE-ProRule" id="PRU00169"/>
    </source>
</evidence>